<dbReference type="EMBL" id="JAPRBD010000001">
    <property type="protein sequence ID" value="MCZ0688414.1"/>
    <property type="molecule type" value="Genomic_DNA"/>
</dbReference>
<dbReference type="SUPFAM" id="SSF56349">
    <property type="entry name" value="DNA breaking-rejoining enzymes"/>
    <property type="match status" value="1"/>
</dbReference>
<evidence type="ECO:0000313" key="8">
    <source>
        <dbReference type="EMBL" id="MCZ0688414.1"/>
    </source>
</evidence>
<evidence type="ECO:0000259" key="5">
    <source>
        <dbReference type="PROSITE" id="PS51898"/>
    </source>
</evidence>
<comment type="caution">
    <text evidence="9">The sequence shown here is derived from an EMBL/GenBank/DDBJ whole genome shotgun (WGS) entry which is preliminary data.</text>
</comment>
<dbReference type="InterPro" id="IPR044068">
    <property type="entry name" value="CB"/>
</dbReference>
<keyword evidence="2 4" id="KW-0238">DNA-binding</keyword>
<dbReference type="EMBL" id="NIHT01000038">
    <property type="protein sequence ID" value="PLT71232.1"/>
    <property type="molecule type" value="Genomic_DNA"/>
</dbReference>
<evidence type="ECO:0000313" key="7">
    <source>
        <dbReference type="EMBL" id="MCZ0667373.1"/>
    </source>
</evidence>
<accession>A0A2N5P7X8</accession>
<dbReference type="GO" id="GO:0006310">
    <property type="term" value="P:DNA recombination"/>
    <property type="evidence" value="ECO:0007669"/>
    <property type="project" value="UniProtKB-KW"/>
</dbReference>
<dbReference type="GO" id="GO:0015074">
    <property type="term" value="P:DNA integration"/>
    <property type="evidence" value="ECO:0007669"/>
    <property type="project" value="InterPro"/>
</dbReference>
<sequence>MHVKPIIKPPVSETFFYGKIISWKFSDSVTYVKARKKYCFRFEIVFESGKVCPMQRGGFVSKTEAIKAIENTIKQLHEKTFVPFEYTAREFFDYWLYYYMIDEADIAYNTYTAYRNIIYNYFLVVWGDKKITAIQRDDLIAALDSIPYDSILRSAYGVIGGSFQYALENHIIYLNPVKSAIKVKRKTEKKCEIENNKKAEHVDQPPVLPAVYALQQVTIMLYLCKQEEPKIFIALLLALTAGLRISEIIAIKYEDIDFGNHEIYIERQLGRSTKNEGLEDGKLLTQELRTKTRNSVRGTPLADFVIDEIILQRQKYEELRANIPDFHDYGYLCCQDDGKPYHRGFAQKAYTRLMEKCGFTKIPWRKLRNTYATILAEFEISMKAIAASLGYYSADFTQEIYVNTERVVYNADCEIIAFALEVLPKNNAAQLIPLDERYLLEVLP</sequence>
<dbReference type="AlphaFoldDB" id="A0A2N5P7X8"/>
<dbReference type="PROSITE" id="PS51898">
    <property type="entry name" value="TYR_RECOMBINASE"/>
    <property type="match status" value="1"/>
</dbReference>
<dbReference type="Gene3D" id="1.10.150.130">
    <property type="match status" value="1"/>
</dbReference>
<dbReference type="PANTHER" id="PTHR30349:SF41">
    <property type="entry name" value="INTEGRASE_RECOMBINASE PROTEIN MJ0367-RELATED"/>
    <property type="match status" value="1"/>
</dbReference>
<feature type="domain" description="Tyr recombinase" evidence="5">
    <location>
        <begin position="207"/>
        <end position="417"/>
    </location>
</feature>
<evidence type="ECO:0000256" key="3">
    <source>
        <dbReference type="ARBA" id="ARBA00023172"/>
    </source>
</evidence>
<keyword evidence="3" id="KW-0233">DNA recombination</keyword>
<gene>
    <name evidence="9" type="ORF">CDL23_15205</name>
    <name evidence="8" type="ORF">OZZ16_00530</name>
    <name evidence="7" type="ORF">OZZ17_07425</name>
</gene>
<dbReference type="Gene3D" id="1.10.443.10">
    <property type="entry name" value="Intergrase catalytic core"/>
    <property type="match status" value="1"/>
</dbReference>
<proteinExistence type="inferred from homology"/>
<evidence type="ECO:0000256" key="2">
    <source>
        <dbReference type="ARBA" id="ARBA00023125"/>
    </source>
</evidence>
<dbReference type="GO" id="GO:0003677">
    <property type="term" value="F:DNA binding"/>
    <property type="evidence" value="ECO:0007669"/>
    <property type="project" value="UniProtKB-UniRule"/>
</dbReference>
<protein>
    <submittedName>
        <fullName evidence="7">Site-specific integrase</fullName>
    </submittedName>
</protein>
<dbReference type="Pfam" id="PF00589">
    <property type="entry name" value="Phage_integrase"/>
    <property type="match status" value="1"/>
</dbReference>
<dbReference type="PROSITE" id="PS51900">
    <property type="entry name" value="CB"/>
    <property type="match status" value="1"/>
</dbReference>
<dbReference type="InterPro" id="IPR010998">
    <property type="entry name" value="Integrase_recombinase_N"/>
</dbReference>
<evidence type="ECO:0000313" key="10">
    <source>
        <dbReference type="Proteomes" id="UP000235093"/>
    </source>
</evidence>
<dbReference type="InterPro" id="IPR013762">
    <property type="entry name" value="Integrase-like_cat_sf"/>
</dbReference>
<dbReference type="Proteomes" id="UP001076974">
    <property type="component" value="Unassembled WGS sequence"/>
</dbReference>
<comment type="similarity">
    <text evidence="1">Belongs to the 'phage' integrase family.</text>
</comment>
<evidence type="ECO:0000259" key="6">
    <source>
        <dbReference type="PROSITE" id="PS51900"/>
    </source>
</evidence>
<feature type="domain" description="Core-binding (CB)" evidence="6">
    <location>
        <begin position="86"/>
        <end position="167"/>
    </location>
</feature>
<evidence type="ECO:0000313" key="9">
    <source>
        <dbReference type="EMBL" id="PLT71232.1"/>
    </source>
</evidence>
<dbReference type="EMBL" id="JAPRAY010000009">
    <property type="protein sequence ID" value="MCZ0667373.1"/>
    <property type="molecule type" value="Genomic_DNA"/>
</dbReference>
<dbReference type="InterPro" id="IPR011010">
    <property type="entry name" value="DNA_brk_join_enz"/>
</dbReference>
<dbReference type="InterPro" id="IPR050090">
    <property type="entry name" value="Tyrosine_recombinase_XerCD"/>
</dbReference>
<reference evidence="7" key="2">
    <citation type="submission" date="2022-11" db="EMBL/GenBank/DDBJ databases">
        <title>Temperate bacteriophages infecting mucin-degrading bacterium Ruminococcus gnavus from the human gut.</title>
        <authorList>
            <person name="Buttimer C."/>
        </authorList>
    </citation>
    <scope>NUCLEOTIDE SEQUENCE</scope>
    <source>
        <strain evidence="7">CCUG 49994</strain>
        <strain evidence="8">CCUG 52279</strain>
    </source>
</reference>
<dbReference type="PANTHER" id="PTHR30349">
    <property type="entry name" value="PHAGE INTEGRASE-RELATED"/>
    <property type="match status" value="1"/>
</dbReference>
<dbReference type="RefSeq" id="WP_022038105.1">
    <property type="nucleotide sequence ID" value="NZ_BAABXV010000001.1"/>
</dbReference>
<evidence type="ECO:0000256" key="4">
    <source>
        <dbReference type="PROSITE-ProRule" id="PRU01248"/>
    </source>
</evidence>
<evidence type="ECO:0000256" key="1">
    <source>
        <dbReference type="ARBA" id="ARBA00008857"/>
    </source>
</evidence>
<dbReference type="Proteomes" id="UP001079535">
    <property type="component" value="Unassembled WGS sequence"/>
</dbReference>
<organism evidence="9 10">
    <name type="scientific">Mediterraneibacter gnavus</name>
    <name type="common">Ruminococcus gnavus</name>
    <dbReference type="NCBI Taxonomy" id="33038"/>
    <lineage>
        <taxon>Bacteria</taxon>
        <taxon>Bacillati</taxon>
        <taxon>Bacillota</taxon>
        <taxon>Clostridia</taxon>
        <taxon>Lachnospirales</taxon>
        <taxon>Lachnospiraceae</taxon>
        <taxon>Mediterraneibacter</taxon>
    </lineage>
</organism>
<dbReference type="Proteomes" id="UP000235093">
    <property type="component" value="Unassembled WGS sequence"/>
</dbReference>
<name>A0A2N5P7X8_MEDGN</name>
<reference evidence="9 10" key="1">
    <citation type="journal article" date="2017" name="Genome Med.">
        <title>A novel Ruminococcus gnavus clade enriched in inflammatory bowel disease patients.</title>
        <authorList>
            <person name="Hall A.B."/>
            <person name="Yassour M."/>
            <person name="Sauk J."/>
            <person name="Garner A."/>
            <person name="Jiang X."/>
            <person name="Arthur T."/>
            <person name="Lagoudas G.K."/>
            <person name="Vatanen T."/>
            <person name="Fornelos N."/>
            <person name="Wilson R."/>
            <person name="Bertha M."/>
            <person name="Cohen M."/>
            <person name="Garber J."/>
            <person name="Khalili H."/>
            <person name="Gevers D."/>
            <person name="Ananthakrishnan A.N."/>
            <person name="Kugathasan S."/>
            <person name="Lander E.S."/>
            <person name="Blainey P."/>
            <person name="Vlamakis H."/>
            <person name="Xavier R.J."/>
            <person name="Huttenhower C."/>
        </authorList>
    </citation>
    <scope>NUCLEOTIDE SEQUENCE [LARGE SCALE GENOMIC DNA]</scope>
    <source>
        <strain evidence="9 10">RJX1125</strain>
    </source>
</reference>
<dbReference type="InterPro" id="IPR002104">
    <property type="entry name" value="Integrase_catalytic"/>
</dbReference>